<protein>
    <recommendedName>
        <fullName evidence="5">Glycosyl transferase</fullName>
    </recommendedName>
</protein>
<keyword evidence="1" id="KW-0328">Glycosyltransferase</keyword>
<reference evidence="3 4" key="1">
    <citation type="journal article" date="2016" name="Nat. Commun.">
        <title>Thousands of microbial genomes shed light on interconnected biogeochemical processes in an aquifer system.</title>
        <authorList>
            <person name="Anantharaman K."/>
            <person name="Brown C.T."/>
            <person name="Hug L.A."/>
            <person name="Sharon I."/>
            <person name="Castelle C.J."/>
            <person name="Probst A.J."/>
            <person name="Thomas B.C."/>
            <person name="Singh A."/>
            <person name="Wilkins M.J."/>
            <person name="Karaoz U."/>
            <person name="Brodie E.L."/>
            <person name="Williams K.H."/>
            <person name="Hubbard S.S."/>
            <person name="Banfield J.F."/>
        </authorList>
    </citation>
    <scope>NUCLEOTIDE SEQUENCE [LARGE SCALE GENOMIC DNA]</scope>
</reference>
<gene>
    <name evidence="3" type="ORF">A2771_01920</name>
</gene>
<dbReference type="GO" id="GO:0016758">
    <property type="term" value="F:hexosyltransferase activity"/>
    <property type="evidence" value="ECO:0007669"/>
    <property type="project" value="TreeGrafter"/>
</dbReference>
<dbReference type="PANTHER" id="PTHR34136:SF1">
    <property type="entry name" value="UDP-N-ACETYL-D-MANNOSAMINURONIC ACID TRANSFERASE"/>
    <property type="match status" value="1"/>
</dbReference>
<evidence type="ECO:0000256" key="1">
    <source>
        <dbReference type="ARBA" id="ARBA00022676"/>
    </source>
</evidence>
<proteinExistence type="predicted"/>
<evidence type="ECO:0000313" key="3">
    <source>
        <dbReference type="EMBL" id="OGM18977.1"/>
    </source>
</evidence>
<evidence type="ECO:0008006" key="5">
    <source>
        <dbReference type="Google" id="ProtNLM"/>
    </source>
</evidence>
<organism evidence="3 4">
    <name type="scientific">Candidatus Woesebacteria bacterium RIFCSPHIGHO2_01_FULL_38_26b</name>
    <dbReference type="NCBI Taxonomy" id="1802491"/>
    <lineage>
        <taxon>Bacteria</taxon>
        <taxon>Candidatus Woeseibacteriota</taxon>
    </lineage>
</organism>
<dbReference type="EMBL" id="MGGD01000084">
    <property type="protein sequence ID" value="OGM18977.1"/>
    <property type="molecule type" value="Genomic_DNA"/>
</dbReference>
<dbReference type="CDD" id="cd06533">
    <property type="entry name" value="Glyco_transf_WecG_TagA"/>
    <property type="match status" value="1"/>
</dbReference>
<evidence type="ECO:0000256" key="2">
    <source>
        <dbReference type="ARBA" id="ARBA00022679"/>
    </source>
</evidence>
<accession>A0A1F7XVA5</accession>
<dbReference type="Proteomes" id="UP000176741">
    <property type="component" value="Unassembled WGS sequence"/>
</dbReference>
<sequence>MVKKRPEHGKILGINVVGTQISSVLRQVQVFVANNKKFLIVTPNPEQLVLAQDDIKYAKILNSAEISVPDGIGLSAAYKLTNLKVPKSTFLKCVKLIYYGKLIAFSVMFNRRWLTKDLQIIRGRDLFEELVRIANKKKWKIYLLGGWDEVAVKTKKLLEKNYRNVIIKAGTGPLLNDNGTPVNEDEQEIEEKIIKEINSFIPHLLIVGFRAPVQEKWLDKNKSKLDVIGSMVVGGAFNYLSGKYKSPPQWVANSGLEWLWRLLTGSQRLSRIINAVIIFPYRVFQFKLRDQI</sequence>
<dbReference type="InterPro" id="IPR004629">
    <property type="entry name" value="WecG_TagA_CpsF"/>
</dbReference>
<keyword evidence="2" id="KW-0808">Transferase</keyword>
<dbReference type="AlphaFoldDB" id="A0A1F7XVA5"/>
<dbReference type="Pfam" id="PF03808">
    <property type="entry name" value="Glyco_tran_WecG"/>
    <property type="match status" value="1"/>
</dbReference>
<dbReference type="NCBIfam" id="TIGR00696">
    <property type="entry name" value="wecG_tagA_cpsF"/>
    <property type="match status" value="1"/>
</dbReference>
<name>A0A1F7XVA5_9BACT</name>
<comment type="caution">
    <text evidence="3">The sequence shown here is derived from an EMBL/GenBank/DDBJ whole genome shotgun (WGS) entry which is preliminary data.</text>
</comment>
<dbReference type="PANTHER" id="PTHR34136">
    <property type="match status" value="1"/>
</dbReference>
<evidence type="ECO:0000313" key="4">
    <source>
        <dbReference type="Proteomes" id="UP000176741"/>
    </source>
</evidence>